<dbReference type="OMA" id="IRFGVDC"/>
<evidence type="ECO:0000256" key="6">
    <source>
        <dbReference type="ARBA" id="ARBA00022840"/>
    </source>
</evidence>
<evidence type="ECO:0000256" key="1">
    <source>
        <dbReference type="ARBA" id="ARBA00004305"/>
    </source>
</evidence>
<reference evidence="15" key="2">
    <citation type="submission" date="2025-09" db="UniProtKB">
        <authorList>
            <consortium name="Ensembl"/>
        </authorList>
    </citation>
    <scope>IDENTIFICATION</scope>
</reference>
<evidence type="ECO:0000256" key="9">
    <source>
        <dbReference type="ARBA" id="ARBA00023128"/>
    </source>
</evidence>
<feature type="chain" id="PRO_5029448641" description="phenylalanine--tRNA ligase" evidence="13">
    <location>
        <begin position="26"/>
        <end position="540"/>
    </location>
</feature>
<dbReference type="GO" id="GO:0006412">
    <property type="term" value="P:translation"/>
    <property type="evidence" value="ECO:0007669"/>
    <property type="project" value="UniProtKB-KW"/>
</dbReference>
<dbReference type="GO" id="GO:0070475">
    <property type="term" value="P:rRNA base methylation"/>
    <property type="evidence" value="ECO:0007669"/>
    <property type="project" value="InterPro"/>
</dbReference>
<dbReference type="GO" id="GO:0004826">
    <property type="term" value="F:phenylalanine-tRNA ligase activity"/>
    <property type="evidence" value="ECO:0007669"/>
    <property type="project" value="UniProtKB-EC"/>
</dbReference>
<keyword evidence="6" id="KW-0067">ATP-binding</keyword>
<dbReference type="Gene3D" id="3.30.930.10">
    <property type="entry name" value="Bira Bifunctional Protein, Domain 2"/>
    <property type="match status" value="1"/>
</dbReference>
<evidence type="ECO:0000256" key="10">
    <source>
        <dbReference type="ARBA" id="ARBA00023146"/>
    </source>
</evidence>
<dbReference type="Ensembl" id="ENSCPRT00005006902.1">
    <property type="protein sequence ID" value="ENSCPRP00005005883.1"/>
    <property type="gene ID" value="ENSCPRG00005004219.1"/>
</dbReference>
<dbReference type="FunFam" id="3.30.70.380:FF:000002">
    <property type="entry name" value="phenylalanine--tRNA ligase, mitochondrial"/>
    <property type="match status" value="1"/>
</dbReference>
<comment type="similarity">
    <text evidence="2">Belongs to the class-II aminoacyl-tRNA synthetase family.</text>
</comment>
<keyword evidence="5" id="KW-0547">Nucleotide-binding</keyword>
<comment type="subcellular location">
    <subcellularLocation>
        <location evidence="1">Mitochondrion matrix</location>
    </subcellularLocation>
</comment>
<evidence type="ECO:0000256" key="13">
    <source>
        <dbReference type="SAM" id="SignalP"/>
    </source>
</evidence>
<dbReference type="InterPro" id="IPR005121">
    <property type="entry name" value="Fdx_antiC-bd"/>
</dbReference>
<keyword evidence="7" id="KW-0648">Protein biosynthesis</keyword>
<proteinExistence type="inferred from homology"/>
<sequence>MCSPCALPRGSILYIHCSLALIVVGADVRFGVDCTKLREFFSPAERRFDRIYFNFPHCGKKSGVKKNRELLAKFFCSCAEVLTEKGEVHVVLCRGQGGTPADQPTREWHNSWQVVAMGAGGGFILSDVHPFEAEHIPGYECTGYRGFLDINSGHPVRTINEKLMAELGQTFPLQRVDCSLPLLHQGLPTSFSHSDVFWIAPDAEQNPSSDPTGGGAARTLSFSGLNFSKDTYQNECVNVPQKGDQISQHYHLRPSLLADVQPVAQSLGFLPGTVYVLSGLVFRKCLISPHTLPVFHETLFICTVNKGSEGHYIQMLMDSIKNSLCSLLQSDTLVTLSLSEMEVGTYETAELNGFVTSECQHNKSQYFICVKTASYPSAKGSCVGTIAAAPSGLVNSDLGTVFASVNLDLLALQVCGIPDWRMLWTFDERFLNQFGKGELRPFRSFSLYPPSYVHDISFWVPERGQFDETAFHTVARRVSQETVVSIQLLDTFRHPQTGQTSLCYRLTFQSCDKALTHQQVAEMQMRFRKEIQQCLHVVLR</sequence>
<evidence type="ECO:0000256" key="4">
    <source>
        <dbReference type="ARBA" id="ARBA00022598"/>
    </source>
</evidence>
<dbReference type="EC" id="6.1.1.20" evidence="3"/>
<dbReference type="PANTHER" id="PTHR11538">
    <property type="entry name" value="PHENYLALANYL-TRNA SYNTHETASE"/>
    <property type="match status" value="1"/>
</dbReference>
<evidence type="ECO:0000256" key="3">
    <source>
        <dbReference type="ARBA" id="ARBA00012814"/>
    </source>
</evidence>
<dbReference type="GeneTree" id="ENSGT00940000160701"/>
<evidence type="ECO:0000313" key="15">
    <source>
        <dbReference type="Ensembl" id="ENSCPRP00005005883.1"/>
    </source>
</evidence>
<keyword evidence="10" id="KW-0030">Aminoacyl-tRNA synthetase</keyword>
<dbReference type="InterPro" id="IPR019446">
    <property type="entry name" value="BMT5-like"/>
</dbReference>
<evidence type="ECO:0000313" key="16">
    <source>
        <dbReference type="Proteomes" id="UP000594220"/>
    </source>
</evidence>
<dbReference type="SMART" id="SM00896">
    <property type="entry name" value="FDX-ACB"/>
    <property type="match status" value="1"/>
</dbReference>
<dbReference type="InterPro" id="IPR036690">
    <property type="entry name" value="Fdx_antiC-bd_sf"/>
</dbReference>
<keyword evidence="13" id="KW-0732">Signal</keyword>
<organism evidence="15 16">
    <name type="scientific">Crocodylus porosus</name>
    <name type="common">Saltwater crocodile</name>
    <name type="synonym">Estuarine crocodile</name>
    <dbReference type="NCBI Taxonomy" id="8502"/>
    <lineage>
        <taxon>Eukaryota</taxon>
        <taxon>Metazoa</taxon>
        <taxon>Chordata</taxon>
        <taxon>Craniata</taxon>
        <taxon>Vertebrata</taxon>
        <taxon>Euteleostomi</taxon>
        <taxon>Archelosauria</taxon>
        <taxon>Archosauria</taxon>
        <taxon>Crocodylia</taxon>
        <taxon>Longirostres</taxon>
        <taxon>Crocodylidae</taxon>
        <taxon>Crocodylus</taxon>
    </lineage>
</organism>
<reference evidence="15" key="1">
    <citation type="submission" date="2025-08" db="UniProtKB">
        <authorList>
            <consortium name="Ensembl"/>
        </authorList>
    </citation>
    <scope>IDENTIFICATION</scope>
</reference>
<dbReference type="InterPro" id="IPR045864">
    <property type="entry name" value="aa-tRNA-synth_II/BPL/LPL"/>
</dbReference>
<protein>
    <recommendedName>
        <fullName evidence="3">phenylalanine--tRNA ligase</fullName>
        <ecNumber evidence="3">6.1.1.20</ecNumber>
    </recommendedName>
    <alternativeName>
        <fullName evidence="11">Phenylalanyl-tRNA synthetase</fullName>
    </alternativeName>
</protein>
<evidence type="ECO:0000256" key="11">
    <source>
        <dbReference type="ARBA" id="ARBA00031194"/>
    </source>
</evidence>
<gene>
    <name evidence="15" type="primary">FDXACB1</name>
</gene>
<keyword evidence="16" id="KW-1185">Reference proteome</keyword>
<dbReference type="Pfam" id="PF03147">
    <property type="entry name" value="FDX-ACB"/>
    <property type="match status" value="1"/>
</dbReference>
<dbReference type="GO" id="GO:0005759">
    <property type="term" value="C:mitochondrial matrix"/>
    <property type="evidence" value="ECO:0007669"/>
    <property type="project" value="UniProtKB-SubCell"/>
</dbReference>
<dbReference type="Pfam" id="PF10354">
    <property type="entry name" value="BMT5-like"/>
    <property type="match status" value="1"/>
</dbReference>
<dbReference type="Proteomes" id="UP000594220">
    <property type="component" value="Unplaced"/>
</dbReference>
<accession>A0A7M4FTC0</accession>
<dbReference type="AlphaFoldDB" id="A0A7M4FTC0"/>
<name>A0A7M4FTC0_CROPO</name>
<dbReference type="Gene3D" id="3.30.70.380">
    <property type="entry name" value="Ferrodoxin-fold anticodon-binding domain"/>
    <property type="match status" value="1"/>
</dbReference>
<keyword evidence="8" id="KW-0809">Transit peptide</keyword>
<dbReference type="PANTHER" id="PTHR11538:SF26">
    <property type="entry name" value="FERREDOXIN-FOLD ANTICODON-BINDING DOMAIN-CONTAINING PROTEIN 1"/>
    <property type="match status" value="1"/>
</dbReference>
<evidence type="ECO:0000259" key="14">
    <source>
        <dbReference type="PROSITE" id="PS51447"/>
    </source>
</evidence>
<evidence type="ECO:0000256" key="8">
    <source>
        <dbReference type="ARBA" id="ARBA00022946"/>
    </source>
</evidence>
<dbReference type="GO" id="GO:0005524">
    <property type="term" value="F:ATP binding"/>
    <property type="evidence" value="ECO:0007669"/>
    <property type="project" value="UniProtKB-KW"/>
</dbReference>
<keyword evidence="4" id="KW-0436">Ligase</keyword>
<keyword evidence="9" id="KW-0496">Mitochondrion</keyword>
<feature type="domain" description="FDX-ACB" evidence="14">
    <location>
        <begin position="447"/>
        <end position="540"/>
    </location>
</feature>
<evidence type="ECO:0000256" key="5">
    <source>
        <dbReference type="ARBA" id="ARBA00022741"/>
    </source>
</evidence>
<evidence type="ECO:0000256" key="2">
    <source>
        <dbReference type="ARBA" id="ARBA00008226"/>
    </source>
</evidence>
<feature type="signal peptide" evidence="13">
    <location>
        <begin position="1"/>
        <end position="25"/>
    </location>
</feature>
<evidence type="ECO:0000256" key="7">
    <source>
        <dbReference type="ARBA" id="ARBA00022917"/>
    </source>
</evidence>
<dbReference type="SUPFAM" id="SSF54991">
    <property type="entry name" value="Anticodon-binding domain of PheRS"/>
    <property type="match status" value="1"/>
</dbReference>
<evidence type="ECO:0000256" key="12">
    <source>
        <dbReference type="ARBA" id="ARBA00049255"/>
    </source>
</evidence>
<dbReference type="GO" id="GO:0070042">
    <property type="term" value="F:rRNA (uridine-N3-)-methyltransferase activity"/>
    <property type="evidence" value="ECO:0007669"/>
    <property type="project" value="InterPro"/>
</dbReference>
<dbReference type="PROSITE" id="PS51447">
    <property type="entry name" value="FDX_ACB"/>
    <property type="match status" value="1"/>
</dbReference>
<comment type="catalytic activity">
    <reaction evidence="12">
        <text>tRNA(Phe) + L-phenylalanine + ATP = L-phenylalanyl-tRNA(Phe) + AMP + diphosphate + H(+)</text>
        <dbReference type="Rhea" id="RHEA:19413"/>
        <dbReference type="Rhea" id="RHEA-COMP:9668"/>
        <dbReference type="Rhea" id="RHEA-COMP:9699"/>
        <dbReference type="ChEBI" id="CHEBI:15378"/>
        <dbReference type="ChEBI" id="CHEBI:30616"/>
        <dbReference type="ChEBI" id="CHEBI:33019"/>
        <dbReference type="ChEBI" id="CHEBI:58095"/>
        <dbReference type="ChEBI" id="CHEBI:78442"/>
        <dbReference type="ChEBI" id="CHEBI:78531"/>
        <dbReference type="ChEBI" id="CHEBI:456215"/>
        <dbReference type="EC" id="6.1.1.20"/>
    </reaction>
</comment>